<reference evidence="1" key="1">
    <citation type="submission" date="2018-11" db="EMBL/GenBank/DDBJ databases">
        <authorList>
            <consortium name="Pathogen Informatics"/>
        </authorList>
    </citation>
    <scope>NUCLEOTIDE SEQUENCE</scope>
</reference>
<sequence length="119" mass="12959">FQADSLFNPCHQFADLVIQGEICSSADSVKSARSAYQALSFDQRQFTMHLILNACPLRSNIEKLASGCNGTGEAASTSAEDAVKILEALEQAIHPSVENNAELRFLYVAISFRLISTSF</sequence>
<evidence type="ECO:0000313" key="2">
    <source>
        <dbReference type="Proteomes" id="UP000784294"/>
    </source>
</evidence>
<organism evidence="1 2">
    <name type="scientific">Protopolystoma xenopodis</name>
    <dbReference type="NCBI Taxonomy" id="117903"/>
    <lineage>
        <taxon>Eukaryota</taxon>
        <taxon>Metazoa</taxon>
        <taxon>Spiralia</taxon>
        <taxon>Lophotrochozoa</taxon>
        <taxon>Platyhelminthes</taxon>
        <taxon>Monogenea</taxon>
        <taxon>Polyopisthocotylea</taxon>
        <taxon>Polystomatidea</taxon>
        <taxon>Polystomatidae</taxon>
        <taxon>Protopolystoma</taxon>
    </lineage>
</organism>
<name>A0A3S5BPS6_9PLAT</name>
<accession>A0A3S5BPS6</accession>
<dbReference type="AlphaFoldDB" id="A0A3S5BPS6"/>
<proteinExistence type="predicted"/>
<gene>
    <name evidence="1" type="ORF">PXEA_LOCUS6051</name>
</gene>
<comment type="caution">
    <text evidence="1">The sequence shown here is derived from an EMBL/GenBank/DDBJ whole genome shotgun (WGS) entry which is preliminary data.</text>
</comment>
<keyword evidence="2" id="KW-1185">Reference proteome</keyword>
<dbReference type="Proteomes" id="UP000784294">
    <property type="component" value="Unassembled WGS sequence"/>
</dbReference>
<protein>
    <submittedName>
        <fullName evidence="1">Uncharacterized protein</fullName>
    </submittedName>
</protein>
<feature type="non-terminal residue" evidence="1">
    <location>
        <position position="1"/>
    </location>
</feature>
<dbReference type="EMBL" id="CAAALY010015283">
    <property type="protein sequence ID" value="VEL12611.1"/>
    <property type="molecule type" value="Genomic_DNA"/>
</dbReference>
<evidence type="ECO:0000313" key="1">
    <source>
        <dbReference type="EMBL" id="VEL12611.1"/>
    </source>
</evidence>